<name>A0ABD4ECH5_9BURK</name>
<evidence type="ECO:0000313" key="2">
    <source>
        <dbReference type="Proteomes" id="UP000057910"/>
    </source>
</evidence>
<reference evidence="1 2" key="1">
    <citation type="submission" date="2015-11" db="EMBL/GenBank/DDBJ databases">
        <title>Expanding the genomic diversity of Burkholderia species for the development of highly accurate diagnostics.</title>
        <authorList>
            <person name="Sahl J."/>
            <person name="Keim P."/>
            <person name="Wagner D."/>
        </authorList>
    </citation>
    <scope>NUCLEOTIDE SEQUENCE [LARGE SCALE GENOMIC DNA]</scope>
    <source>
        <strain evidence="1 2">MSMB1585WGS</strain>
    </source>
</reference>
<comment type="caution">
    <text evidence="1">The sequence shown here is derived from an EMBL/GenBank/DDBJ whole genome shotgun (WGS) entry which is preliminary data.</text>
</comment>
<protein>
    <submittedName>
        <fullName evidence="1">Uncharacterized protein</fullName>
    </submittedName>
</protein>
<dbReference type="AlphaFoldDB" id="A0ABD4ECH5"/>
<proteinExistence type="predicted"/>
<sequence>MKQIPSPVMLRELIQAGQEHIADAVTLADLPREARIAEKFADAYALLRDLSDEWDRFAALHPDAAADGWLGLLVNRARVLRGEIDGIADANRT</sequence>
<accession>A0ABD4ECH5</accession>
<dbReference type="EMBL" id="LPAD01000007">
    <property type="protein sequence ID" value="KVN92569.1"/>
    <property type="molecule type" value="Genomic_DNA"/>
</dbReference>
<organism evidence="1 2">
    <name type="scientific">Burkholderia ubonensis</name>
    <dbReference type="NCBI Taxonomy" id="101571"/>
    <lineage>
        <taxon>Bacteria</taxon>
        <taxon>Pseudomonadati</taxon>
        <taxon>Pseudomonadota</taxon>
        <taxon>Betaproteobacteria</taxon>
        <taxon>Burkholderiales</taxon>
        <taxon>Burkholderiaceae</taxon>
        <taxon>Burkholderia</taxon>
        <taxon>Burkholderia cepacia complex</taxon>
    </lineage>
</organism>
<evidence type="ECO:0000313" key="1">
    <source>
        <dbReference type="EMBL" id="KVN92569.1"/>
    </source>
</evidence>
<dbReference type="Proteomes" id="UP000057910">
    <property type="component" value="Unassembled WGS sequence"/>
</dbReference>
<gene>
    <name evidence="1" type="ORF">WJ68_33655</name>
</gene>